<dbReference type="CDD" id="cd16618">
    <property type="entry name" value="mRING-HC-C4C4_CNOT4"/>
    <property type="match status" value="1"/>
</dbReference>
<evidence type="ECO:0000256" key="1">
    <source>
        <dbReference type="ARBA" id="ARBA00004123"/>
    </source>
</evidence>
<comment type="subcellular location">
    <subcellularLocation>
        <location evidence="1">Nucleus</location>
    </subcellularLocation>
</comment>
<dbReference type="InterPro" id="IPR039515">
    <property type="entry name" value="NOT4_mRING-HC-C4C4"/>
</dbReference>
<feature type="compositionally biased region" description="Basic and acidic residues" evidence="10">
    <location>
        <begin position="907"/>
        <end position="1023"/>
    </location>
</feature>
<keyword evidence="5 9" id="KW-0694">RNA-binding</keyword>
<dbReference type="GO" id="GO:0004842">
    <property type="term" value="F:ubiquitin-protein transferase activity"/>
    <property type="evidence" value="ECO:0007669"/>
    <property type="project" value="InterPro"/>
</dbReference>
<feature type="compositionally biased region" description="Polar residues" evidence="10">
    <location>
        <begin position="779"/>
        <end position="792"/>
    </location>
</feature>
<dbReference type="SMART" id="SM00361">
    <property type="entry name" value="RRM_1"/>
    <property type="match status" value="1"/>
</dbReference>
<name>A0A9P3PGI5_LYOSH</name>
<dbReference type="OrthoDB" id="1923159at2759"/>
<evidence type="ECO:0000256" key="9">
    <source>
        <dbReference type="PROSITE-ProRule" id="PRU00176"/>
    </source>
</evidence>
<evidence type="ECO:0000313" key="13">
    <source>
        <dbReference type="EMBL" id="GLB35074.1"/>
    </source>
</evidence>
<dbReference type="InterPro" id="IPR000504">
    <property type="entry name" value="RRM_dom"/>
</dbReference>
<dbReference type="GO" id="GO:0003723">
    <property type="term" value="F:RNA binding"/>
    <property type="evidence" value="ECO:0007669"/>
    <property type="project" value="UniProtKB-UniRule"/>
</dbReference>
<feature type="domain" description="RING-type" evidence="11">
    <location>
        <begin position="49"/>
        <end position="92"/>
    </location>
</feature>
<evidence type="ECO:0000256" key="6">
    <source>
        <dbReference type="ARBA" id="ARBA00023054"/>
    </source>
</evidence>
<comment type="caution">
    <text evidence="13">The sequence shown here is derived from an EMBL/GenBank/DDBJ whole genome shotgun (WGS) entry which is preliminary data.</text>
</comment>
<sequence length="1375" mass="147992">MAASRLHSHHSLPAPVVHAGFSVPQSKSHVLAGVQDAYWSDDEAEDAECPLCLEEMDISDLNFKPCICGYQICRFCWHHIKENLNKRCPACRRAYTDDAVEFKPIASQDHKRLTQQKKQRERERKELEALGRRQLANVRVVQRNVVYVVGIGPRFAKEELIPTLRSHEYFGQYGKITKILLVKRTPSGGGAPVVGLYITYHRREDAARAIAAVDGAPSPGGGRGEVMRASYGTTKYCMAFLRGVSCSDHSCMNLHEWGDEKDCFTKEDLTTLKHTMKTTESRGRNTVVTYKKGDEQDAGLPRAASWAQKPVNLQTSTAHLAGTAVTARQGRRAARQPRSAQAAGPPTAEPRPSVTRIFNQESRVDAVPKAPSQASSSRPATPASSVAPQRVTSLDMKDPKYIQPTKESPPQEPSHPPDLSTRTGEPESRPPSLVSPSPAPRPESTDSARSSIAQPVLPPGLPVAPPGLSAPRGIPSPGRPPRAETASPQTPLLASQSSYQMSTAARALLDDVTARRESGFPAAMGVSPFPDFDRTLQTLSGGEDGGFSFNLDPNLAGSNAESLAQVPDFEAEACTPFQGSYFDAFPALRTPAASGFMAPPGLPFPHQPSRSIYDPHAVRAPPATGLESKGPGLSYLGSFNPFAETSEEPSVSTTAPLGRPQHSSLDDDSGRKMSRFGFARGKQSSTATSSPLHVSSPLSNGSIDGQSFFNAVDGLSGPGRTQWPTNARQDYGFTQSASNTSSPLVQHAADPTSSLPQNRFQPFETSVSEAQLREFIQASRQRAQPSLLSSADSHPPGLKANTTHFTDPAIMSARLATSGPEGTLNQLSYGPPPGLVYPQGGPPISSGIVAGNGLDSNGSAHVSATASPSPSLALSSVDFPALTASPVEPSSREETSTAQDSGSQLDAKAREKAERKAVKKAAAAEKAAERQRIAQEKAAIKAAERAKAAQEKQVEKERAMAEKEKAMAIKAQEKLAKEQAEKEKAEKERAEKEKAEKDKAARKAESERLAKERAAQAEREKSVQVKKVAGNAAEDKRSNLSVTKASRSPAISSPAAVPKPSEPEVQVPLLSKKPKKNKPAPKPIRILKDEGPTPDDTSTVPSLPTSEVPLMPTDSSSANSRSHSLDRSSPTPIEDLLEEIHMLNPVMDLPNHPFFDTHKLSPAATVPLEYGPLVHALSALSVGGGSFANNMPSGSIDNAVSSFQQLLETLTQTISDLLRLLPRTTWDDSSSFDGVLRDMLKGDDFLDDGGDDGHGKEDEVAALTLALERRARWMEVQLSKLEELHRDINTAAVRAVLAFNDNGWDRRGCLPRVGNTLHRFDNIGLVEEDGAVRSMTADGLEKKLAVAKEAAVFAETEVREVMERMRAIKPVDDEF</sequence>
<evidence type="ECO:0000256" key="2">
    <source>
        <dbReference type="ARBA" id="ARBA00022723"/>
    </source>
</evidence>
<evidence type="ECO:0000256" key="5">
    <source>
        <dbReference type="ARBA" id="ARBA00022884"/>
    </source>
</evidence>
<dbReference type="CDD" id="cd12438">
    <property type="entry name" value="RRM_CNOT4"/>
    <property type="match status" value="1"/>
</dbReference>
<feature type="region of interest" description="Disordered" evidence="10">
    <location>
        <begin position="607"/>
        <end position="759"/>
    </location>
</feature>
<feature type="domain" description="RRM" evidence="12">
    <location>
        <begin position="144"/>
        <end position="234"/>
    </location>
</feature>
<evidence type="ECO:0000259" key="11">
    <source>
        <dbReference type="PROSITE" id="PS50089"/>
    </source>
</evidence>
<dbReference type="Gene3D" id="3.30.40.10">
    <property type="entry name" value="Zinc/RING finger domain, C3HC4 (zinc finger)"/>
    <property type="match status" value="1"/>
</dbReference>
<dbReference type="GO" id="GO:0005634">
    <property type="term" value="C:nucleus"/>
    <property type="evidence" value="ECO:0007669"/>
    <property type="project" value="UniProtKB-SubCell"/>
</dbReference>
<evidence type="ECO:0000256" key="4">
    <source>
        <dbReference type="ARBA" id="ARBA00022833"/>
    </source>
</evidence>
<feature type="compositionally biased region" description="Polar residues" evidence="10">
    <location>
        <begin position="1095"/>
        <end position="1105"/>
    </location>
</feature>
<reference evidence="13" key="1">
    <citation type="submission" date="2022-07" db="EMBL/GenBank/DDBJ databases">
        <title>The genome of Lyophyllum shimeji provides insight into the initial evolution of ectomycorrhizal fungal genome.</title>
        <authorList>
            <person name="Kobayashi Y."/>
            <person name="Shibata T."/>
            <person name="Hirakawa H."/>
            <person name="Shigenobu S."/>
            <person name="Nishiyama T."/>
            <person name="Yamada A."/>
            <person name="Hasebe M."/>
            <person name="Kawaguchi M."/>
        </authorList>
    </citation>
    <scope>NUCLEOTIDE SEQUENCE</scope>
    <source>
        <strain evidence="13">AT787</strain>
    </source>
</reference>
<dbReference type="InterPro" id="IPR039780">
    <property type="entry name" value="Mot2"/>
</dbReference>
<dbReference type="GO" id="GO:0016567">
    <property type="term" value="P:protein ubiquitination"/>
    <property type="evidence" value="ECO:0007669"/>
    <property type="project" value="TreeGrafter"/>
</dbReference>
<keyword evidence="3 8" id="KW-0863">Zinc-finger</keyword>
<dbReference type="CDD" id="cd06503">
    <property type="entry name" value="ATP-synt_Fo_b"/>
    <property type="match status" value="1"/>
</dbReference>
<gene>
    <name evidence="13" type="primary">NOT4</name>
    <name evidence="13" type="ORF">LshimejAT787_0206390</name>
</gene>
<accession>A0A9P3PGI5</accession>
<keyword evidence="6" id="KW-0175">Coiled coil</keyword>
<feature type="region of interest" description="Disordered" evidence="10">
    <location>
        <begin position="321"/>
        <end position="353"/>
    </location>
</feature>
<dbReference type="PANTHER" id="PTHR12603">
    <property type="entry name" value="CCR4-NOT TRANSCRIPTION COMPLEX RELATED"/>
    <property type="match status" value="1"/>
</dbReference>
<keyword evidence="2" id="KW-0479">Metal-binding</keyword>
<dbReference type="Pfam" id="PF14570">
    <property type="entry name" value="zf-RING_4"/>
    <property type="match status" value="1"/>
</dbReference>
<evidence type="ECO:0000313" key="14">
    <source>
        <dbReference type="Proteomes" id="UP001063166"/>
    </source>
</evidence>
<feature type="compositionally biased region" description="Low complexity" evidence="10">
    <location>
        <begin position="368"/>
        <end position="388"/>
    </location>
</feature>
<dbReference type="FunFam" id="3.30.40.10:FF:000006">
    <property type="entry name" value="CCR4-NOT transcription complex subunit 4"/>
    <property type="match status" value="1"/>
</dbReference>
<dbReference type="GO" id="GO:0030014">
    <property type="term" value="C:CCR4-NOT complex"/>
    <property type="evidence" value="ECO:0007669"/>
    <property type="project" value="InterPro"/>
</dbReference>
<dbReference type="InterPro" id="IPR001841">
    <property type="entry name" value="Znf_RING"/>
</dbReference>
<feature type="region of interest" description="Disordered" evidence="10">
    <location>
        <begin position="365"/>
        <end position="499"/>
    </location>
</feature>
<dbReference type="InterPro" id="IPR012677">
    <property type="entry name" value="Nucleotide-bd_a/b_plait_sf"/>
</dbReference>
<feature type="compositionally biased region" description="Polar residues" evidence="10">
    <location>
        <begin position="486"/>
        <end position="499"/>
    </location>
</feature>
<keyword evidence="4" id="KW-0862">Zinc</keyword>
<dbReference type="EMBL" id="BRPK01000002">
    <property type="protein sequence ID" value="GLB35074.1"/>
    <property type="molecule type" value="Genomic_DNA"/>
</dbReference>
<dbReference type="SUPFAM" id="SSF54928">
    <property type="entry name" value="RNA-binding domain, RBD"/>
    <property type="match status" value="1"/>
</dbReference>
<feature type="compositionally biased region" description="Polar residues" evidence="10">
    <location>
        <begin position="1113"/>
        <end position="1130"/>
    </location>
</feature>
<evidence type="ECO:0000256" key="7">
    <source>
        <dbReference type="ARBA" id="ARBA00023242"/>
    </source>
</evidence>
<feature type="compositionally biased region" description="Pro residues" evidence="10">
    <location>
        <begin position="456"/>
        <end position="465"/>
    </location>
</feature>
<feature type="region of interest" description="Disordered" evidence="10">
    <location>
        <begin position="779"/>
        <end position="806"/>
    </location>
</feature>
<organism evidence="13 14">
    <name type="scientific">Lyophyllum shimeji</name>
    <name type="common">Hon-shimeji</name>
    <name type="synonym">Tricholoma shimeji</name>
    <dbReference type="NCBI Taxonomy" id="47721"/>
    <lineage>
        <taxon>Eukaryota</taxon>
        <taxon>Fungi</taxon>
        <taxon>Dikarya</taxon>
        <taxon>Basidiomycota</taxon>
        <taxon>Agaricomycotina</taxon>
        <taxon>Agaricomycetes</taxon>
        <taxon>Agaricomycetidae</taxon>
        <taxon>Agaricales</taxon>
        <taxon>Tricholomatineae</taxon>
        <taxon>Lyophyllaceae</taxon>
        <taxon>Lyophyllum</taxon>
    </lineage>
</organism>
<dbReference type="InterPro" id="IPR013083">
    <property type="entry name" value="Znf_RING/FYVE/PHD"/>
</dbReference>
<dbReference type="GO" id="GO:0008270">
    <property type="term" value="F:zinc ion binding"/>
    <property type="evidence" value="ECO:0007669"/>
    <property type="project" value="UniProtKB-KW"/>
</dbReference>
<feature type="compositionally biased region" description="Low complexity" evidence="10">
    <location>
        <begin position="466"/>
        <end position="476"/>
    </location>
</feature>
<dbReference type="InterPro" id="IPR034261">
    <property type="entry name" value="CNOT4_RRM"/>
</dbReference>
<dbReference type="SUPFAM" id="SSF57850">
    <property type="entry name" value="RING/U-box"/>
    <property type="match status" value="1"/>
</dbReference>
<evidence type="ECO:0000256" key="3">
    <source>
        <dbReference type="ARBA" id="ARBA00022771"/>
    </source>
</evidence>
<dbReference type="InterPro" id="IPR035979">
    <property type="entry name" value="RBD_domain_sf"/>
</dbReference>
<dbReference type="PROSITE" id="PS50102">
    <property type="entry name" value="RRM"/>
    <property type="match status" value="1"/>
</dbReference>
<dbReference type="InterPro" id="IPR003954">
    <property type="entry name" value="RRM_euk-type"/>
</dbReference>
<dbReference type="PROSITE" id="PS50089">
    <property type="entry name" value="ZF_RING_2"/>
    <property type="match status" value="1"/>
</dbReference>
<dbReference type="Proteomes" id="UP001063166">
    <property type="component" value="Unassembled WGS sequence"/>
</dbReference>
<feature type="compositionally biased region" description="Low complexity" evidence="10">
    <location>
        <begin position="336"/>
        <end position="346"/>
    </location>
</feature>
<feature type="compositionally biased region" description="Polar residues" evidence="10">
    <location>
        <begin position="682"/>
        <end position="709"/>
    </location>
</feature>
<feature type="compositionally biased region" description="Low complexity" evidence="10">
    <location>
        <begin position="1045"/>
        <end position="1059"/>
    </location>
</feature>
<feature type="compositionally biased region" description="Polar residues" evidence="10">
    <location>
        <begin position="722"/>
        <end position="744"/>
    </location>
</feature>
<evidence type="ECO:0000256" key="8">
    <source>
        <dbReference type="PROSITE-ProRule" id="PRU00175"/>
    </source>
</evidence>
<dbReference type="Gene3D" id="3.30.70.330">
    <property type="match status" value="1"/>
</dbReference>
<feature type="region of interest" description="Disordered" evidence="10">
    <location>
        <begin position="883"/>
        <end position="1130"/>
    </location>
</feature>
<evidence type="ECO:0000256" key="10">
    <source>
        <dbReference type="SAM" id="MobiDB-lite"/>
    </source>
</evidence>
<evidence type="ECO:0000259" key="12">
    <source>
        <dbReference type="PROSITE" id="PS50102"/>
    </source>
</evidence>
<proteinExistence type="predicted"/>
<protein>
    <submittedName>
        <fullName evidence="13">RNA recognition motif containing protein</fullName>
    </submittedName>
</protein>
<dbReference type="PANTHER" id="PTHR12603:SF0">
    <property type="entry name" value="CCR4-NOT TRANSCRIPTION COMPLEX SUBUNIT 4"/>
    <property type="match status" value="1"/>
</dbReference>
<keyword evidence="14" id="KW-1185">Reference proteome</keyword>
<keyword evidence="7" id="KW-0539">Nucleus</keyword>